<evidence type="ECO:0000256" key="3">
    <source>
        <dbReference type="ARBA" id="ARBA00022603"/>
    </source>
</evidence>
<evidence type="ECO:0000256" key="4">
    <source>
        <dbReference type="ARBA" id="ARBA00022679"/>
    </source>
</evidence>
<protein>
    <recommendedName>
        <fullName evidence="2">site-specific DNA-methyltransferase (cytosine-N(4)-specific)</fullName>
        <ecNumber evidence="2">2.1.1.113</ecNumber>
    </recommendedName>
</protein>
<dbReference type="SUPFAM" id="SSF53335">
    <property type="entry name" value="S-adenosyl-L-methionine-dependent methyltransferases"/>
    <property type="match status" value="2"/>
</dbReference>
<evidence type="ECO:0000256" key="6">
    <source>
        <dbReference type="ARBA" id="ARBA00022747"/>
    </source>
</evidence>
<name>A0AAF0D3D5_ODILC</name>
<evidence type="ECO:0000313" key="9">
    <source>
        <dbReference type="Proteomes" id="UP000186851"/>
    </source>
</evidence>
<keyword evidence="6" id="KW-0680">Restriction system</keyword>
<dbReference type="InterPro" id="IPR017985">
    <property type="entry name" value="MeTrfase_CN4_CS"/>
</dbReference>
<dbReference type="GO" id="GO:0009307">
    <property type="term" value="P:DNA restriction-modification system"/>
    <property type="evidence" value="ECO:0007669"/>
    <property type="project" value="UniProtKB-KW"/>
</dbReference>
<dbReference type="GO" id="GO:0032259">
    <property type="term" value="P:methylation"/>
    <property type="evidence" value="ECO:0007669"/>
    <property type="project" value="UniProtKB-KW"/>
</dbReference>
<dbReference type="PROSITE" id="PS00093">
    <property type="entry name" value="N4_MTASE"/>
    <property type="match status" value="1"/>
</dbReference>
<dbReference type="EMBL" id="CP091871">
    <property type="protein sequence ID" value="WEU40863.1"/>
    <property type="molecule type" value="Genomic_DNA"/>
</dbReference>
<sequence length="612" mass="70865">MVNCLYFKLFDNIKSEHEAGELARLELESLFGEVTPIKNFYDSLAQDPLKLFTGELIRIQDIILHELPYGVIQGYQGFKNQLIDLTPLVKRLAYTREIFLITDRSESSIQILQKIFPDGVIGKNVQYFEEDDKVLFRFITNQYFLEKSFYISKLSRNEVEIDRNVEILFSHLNKNIYRIPSSVTLNVGKRLEDYFSIREEPSLYLNHYMHPYKGKFHPKMVRALLNYVCPQQNGKVMDNFAGSGTLLVEAQYLGLDSLGAEINPLSVLMCNVKCQCITINLKELKLGIQNYLNLLDNNIKYLETSQKGQSLLTPASIDFNKIRDQAAYIIKKYKERNNLKESEFLILKILVAKETLQHIGNQKMREFLLLAISGAVSDLARRTKNDFRIVLEKRISDLYLRLYLFHQINRVLKIKLGESVTYISDTRALKEIPDESIDGIITSPPYSTALDYIKNDYPQLIILGLAESIERLEEAMIGNPNVNYDRKQLLELVRNPDKDPLKTIPLAHKYVDNLLKAGRVKEALRQYKFYIDMEQTLKEMRRVLKPKAKAAIIIGDNHFLIDNQYIAVPNDQIIQQIAQQVGYKIHKTIERPLQKTSVGNIREETILILEKD</sequence>
<evidence type="ECO:0000256" key="1">
    <source>
        <dbReference type="ARBA" id="ARBA00010203"/>
    </source>
</evidence>
<dbReference type="InterPro" id="IPR029063">
    <property type="entry name" value="SAM-dependent_MTases_sf"/>
</dbReference>
<dbReference type="EC" id="2.1.1.113" evidence="2"/>
<dbReference type="Gene3D" id="3.40.50.150">
    <property type="entry name" value="Vaccinia Virus protein VP39"/>
    <property type="match status" value="2"/>
</dbReference>
<evidence type="ECO:0000256" key="7">
    <source>
        <dbReference type="ARBA" id="ARBA00049120"/>
    </source>
</evidence>
<keyword evidence="4" id="KW-0808">Transferase</keyword>
<keyword evidence="5" id="KW-0949">S-adenosyl-L-methionine</keyword>
<reference evidence="8" key="1">
    <citation type="journal article" date="2017" name="Nature">
        <title>Asgard archaea illuminate the origin of eukaryotic cellular complexity.</title>
        <authorList>
            <person name="Zaremba-Niedzwiedzka K."/>
            <person name="Caceres E.F."/>
            <person name="Saw J.H."/>
            <person name="Backstrom D."/>
            <person name="Juzokaite L."/>
            <person name="Vancaester E."/>
            <person name="Seitz K.W."/>
            <person name="Anantharaman K."/>
            <person name="Starnawski P."/>
            <person name="Kjeldsen K.U."/>
            <person name="Scott M.B."/>
            <person name="Nunoura T."/>
            <person name="Banfield J.F."/>
            <person name="Schramm A."/>
            <person name="Baker B.J."/>
            <person name="Spang A."/>
            <person name="Ettema T.J.G."/>
        </authorList>
    </citation>
    <scope>NUCLEOTIDE SEQUENCE</scope>
    <source>
        <strain evidence="8">LCB_4</strain>
    </source>
</reference>
<evidence type="ECO:0000256" key="5">
    <source>
        <dbReference type="ARBA" id="ARBA00022691"/>
    </source>
</evidence>
<reference evidence="8" key="2">
    <citation type="journal article" date="2022" name="Nat. Microbiol.">
        <title>A closed Candidatus Odinarchaeum chromosome exposes Asgard archaeal viruses.</title>
        <authorList>
            <person name="Tamarit D."/>
            <person name="Caceres E.F."/>
            <person name="Krupovic M."/>
            <person name="Nijland R."/>
            <person name="Eme L."/>
            <person name="Robinson N.P."/>
            <person name="Ettema T.J.G."/>
        </authorList>
    </citation>
    <scope>NUCLEOTIDE SEQUENCE</scope>
    <source>
        <strain evidence="8">LCB_4</strain>
    </source>
</reference>
<proteinExistence type="inferred from homology"/>
<organism evidence="8 9">
    <name type="scientific">Odinarchaeota yellowstonii (strain LCB_4)</name>
    <dbReference type="NCBI Taxonomy" id="1841599"/>
    <lineage>
        <taxon>Archaea</taxon>
        <taxon>Promethearchaeati</taxon>
        <taxon>Candidatus Odinarchaeota</taxon>
        <taxon>Candidatus Odinarchaeia</taxon>
        <taxon>Candidatus Odinarchaeales</taxon>
        <taxon>Candidatus Odinarchaeaceae</taxon>
        <taxon>Candidatus Odinarchaeum</taxon>
    </lineage>
</organism>
<dbReference type="GO" id="GO:0015667">
    <property type="term" value="F:site-specific DNA-methyltransferase (cytosine-N4-specific) activity"/>
    <property type="evidence" value="ECO:0007669"/>
    <property type="project" value="UniProtKB-EC"/>
</dbReference>
<gene>
    <name evidence="8" type="ORF">OdinLCB4_002825</name>
</gene>
<accession>A0AAF0D3D5</accession>
<dbReference type="Proteomes" id="UP000186851">
    <property type="component" value="Chromosome"/>
</dbReference>
<evidence type="ECO:0000256" key="2">
    <source>
        <dbReference type="ARBA" id="ARBA00012185"/>
    </source>
</evidence>
<keyword evidence="3" id="KW-0489">Methyltransferase</keyword>
<dbReference type="GO" id="GO:0003677">
    <property type="term" value="F:DNA binding"/>
    <property type="evidence" value="ECO:0007669"/>
    <property type="project" value="InterPro"/>
</dbReference>
<evidence type="ECO:0000313" key="8">
    <source>
        <dbReference type="EMBL" id="WEU40863.1"/>
    </source>
</evidence>
<comment type="catalytic activity">
    <reaction evidence="7">
        <text>a 2'-deoxycytidine in DNA + S-adenosyl-L-methionine = an N(4)-methyl-2'-deoxycytidine in DNA + S-adenosyl-L-homocysteine + H(+)</text>
        <dbReference type="Rhea" id="RHEA:16857"/>
        <dbReference type="Rhea" id="RHEA-COMP:11369"/>
        <dbReference type="Rhea" id="RHEA-COMP:13674"/>
        <dbReference type="ChEBI" id="CHEBI:15378"/>
        <dbReference type="ChEBI" id="CHEBI:57856"/>
        <dbReference type="ChEBI" id="CHEBI:59789"/>
        <dbReference type="ChEBI" id="CHEBI:85452"/>
        <dbReference type="ChEBI" id="CHEBI:137933"/>
        <dbReference type="EC" id="2.1.1.113"/>
    </reaction>
</comment>
<comment type="similarity">
    <text evidence="1">Belongs to the N(4)/N(6)-methyltransferase family. N(4) subfamily.</text>
</comment>
<dbReference type="AlphaFoldDB" id="A0AAF0D3D5"/>
<dbReference type="KEGG" id="oyw:OdinLCB4_002825"/>